<comment type="caution">
    <text evidence="1">The sequence shown here is derived from an EMBL/GenBank/DDBJ whole genome shotgun (WGS) entry which is preliminary data.</text>
</comment>
<reference evidence="2" key="1">
    <citation type="submission" date="2016-06" db="EMBL/GenBank/DDBJ databases">
        <title>Parallel loss of symbiosis genes in relatives of nitrogen-fixing non-legume Parasponia.</title>
        <authorList>
            <person name="Van Velzen R."/>
            <person name="Holmer R."/>
            <person name="Bu F."/>
            <person name="Rutten L."/>
            <person name="Van Zeijl A."/>
            <person name="Liu W."/>
            <person name="Santuari L."/>
            <person name="Cao Q."/>
            <person name="Sharma T."/>
            <person name="Shen D."/>
            <person name="Roswanjaya Y."/>
            <person name="Wardhani T."/>
            <person name="Kalhor M.S."/>
            <person name="Jansen J."/>
            <person name="Van den Hoogen J."/>
            <person name="Gungor B."/>
            <person name="Hartog M."/>
            <person name="Hontelez J."/>
            <person name="Verver J."/>
            <person name="Yang W.-C."/>
            <person name="Schijlen E."/>
            <person name="Repin R."/>
            <person name="Schilthuizen M."/>
            <person name="Schranz E."/>
            <person name="Heidstra R."/>
            <person name="Miyata K."/>
            <person name="Fedorova E."/>
            <person name="Kohlen W."/>
            <person name="Bisseling T."/>
            <person name="Smit S."/>
            <person name="Geurts R."/>
        </authorList>
    </citation>
    <scope>NUCLEOTIDE SEQUENCE [LARGE SCALE GENOMIC DNA]</scope>
    <source>
        <strain evidence="2">cv. RG33-2</strain>
    </source>
</reference>
<protein>
    <submittedName>
        <fullName evidence="1">Uncharacterized protein</fullName>
    </submittedName>
</protein>
<gene>
    <name evidence="1" type="ORF">TorRG33x02_137150</name>
</gene>
<proteinExistence type="predicted"/>
<accession>A0A2P5EY17</accession>
<dbReference type="AlphaFoldDB" id="A0A2P5EY17"/>
<dbReference type="InParanoid" id="A0A2P5EY17"/>
<evidence type="ECO:0000313" key="2">
    <source>
        <dbReference type="Proteomes" id="UP000237000"/>
    </source>
</evidence>
<dbReference type="EMBL" id="JXTC01000083">
    <property type="protein sequence ID" value="PON90430.1"/>
    <property type="molecule type" value="Genomic_DNA"/>
</dbReference>
<evidence type="ECO:0000313" key="1">
    <source>
        <dbReference type="EMBL" id="PON90430.1"/>
    </source>
</evidence>
<keyword evidence="2" id="KW-1185">Reference proteome</keyword>
<name>A0A2P5EY17_TREOI</name>
<organism evidence="1 2">
    <name type="scientific">Trema orientale</name>
    <name type="common">Charcoal tree</name>
    <name type="synonym">Celtis orientalis</name>
    <dbReference type="NCBI Taxonomy" id="63057"/>
    <lineage>
        <taxon>Eukaryota</taxon>
        <taxon>Viridiplantae</taxon>
        <taxon>Streptophyta</taxon>
        <taxon>Embryophyta</taxon>
        <taxon>Tracheophyta</taxon>
        <taxon>Spermatophyta</taxon>
        <taxon>Magnoliopsida</taxon>
        <taxon>eudicotyledons</taxon>
        <taxon>Gunneridae</taxon>
        <taxon>Pentapetalae</taxon>
        <taxon>rosids</taxon>
        <taxon>fabids</taxon>
        <taxon>Rosales</taxon>
        <taxon>Cannabaceae</taxon>
        <taxon>Trema</taxon>
    </lineage>
</organism>
<dbReference type="Proteomes" id="UP000237000">
    <property type="component" value="Unassembled WGS sequence"/>
</dbReference>
<sequence>MIWFDTSLAWPIRSEEIDCQNIKEFIRFLLSAHNSLNKTKARIQSEFYITFSEMRTCKLAISNLTRDPNPGEVTRGREDRLYGWGWITVNTDASLMHVALVSAKEQRWNKVLILSDTDQVGVKALSNGKGPPDWRSLGSFLAPQDLCAYFIKVNFNFFQEQRMLWLIALQDGLISMEVLAIIP</sequence>